<protein>
    <recommendedName>
        <fullName evidence="4">Outer membrane protein beta-barrel domain-containing protein</fullName>
    </recommendedName>
</protein>
<feature type="chain" id="PRO_5003401158" description="Outer membrane protein beta-barrel domain-containing protein" evidence="1">
    <location>
        <begin position="21"/>
        <end position="258"/>
    </location>
</feature>
<dbReference type="eggNOG" id="ENOG5032V1Y">
    <property type="taxonomic scope" value="Bacteria"/>
</dbReference>
<dbReference type="Proteomes" id="UP000001635">
    <property type="component" value="Chromosome"/>
</dbReference>
<dbReference type="OrthoDB" id="1418244at2"/>
<organism evidence="2 3">
    <name type="scientific">Cyclobacterium marinum (strain ATCC 25205 / DSM 745 / LMG 13164 / NCIMB 1802)</name>
    <name type="common">Flectobacillus marinus</name>
    <dbReference type="NCBI Taxonomy" id="880070"/>
    <lineage>
        <taxon>Bacteria</taxon>
        <taxon>Pseudomonadati</taxon>
        <taxon>Bacteroidota</taxon>
        <taxon>Cytophagia</taxon>
        <taxon>Cytophagales</taxon>
        <taxon>Cyclobacteriaceae</taxon>
        <taxon>Cyclobacterium</taxon>
    </lineage>
</organism>
<evidence type="ECO:0000313" key="2">
    <source>
        <dbReference type="EMBL" id="AEL28132.1"/>
    </source>
</evidence>
<dbReference type="RefSeq" id="WP_014022416.1">
    <property type="nucleotide sequence ID" value="NC_015914.1"/>
</dbReference>
<gene>
    <name evidence="2" type="ordered locus">Cycma_4430</name>
</gene>
<proteinExistence type="predicted"/>
<accession>G0IYY7</accession>
<feature type="signal peptide" evidence="1">
    <location>
        <begin position="1"/>
        <end position="20"/>
    </location>
</feature>
<evidence type="ECO:0000256" key="1">
    <source>
        <dbReference type="SAM" id="SignalP"/>
    </source>
</evidence>
<keyword evidence="3" id="KW-1185">Reference proteome</keyword>
<name>G0IYY7_CYCMS</name>
<evidence type="ECO:0008006" key="4">
    <source>
        <dbReference type="Google" id="ProtNLM"/>
    </source>
</evidence>
<dbReference type="AlphaFoldDB" id="G0IYY7"/>
<evidence type="ECO:0000313" key="3">
    <source>
        <dbReference type="Proteomes" id="UP000001635"/>
    </source>
</evidence>
<dbReference type="EMBL" id="CP002955">
    <property type="protein sequence ID" value="AEL28132.1"/>
    <property type="molecule type" value="Genomic_DNA"/>
</dbReference>
<reference evidence="3" key="1">
    <citation type="submission" date="2011-07" db="EMBL/GenBank/DDBJ databases">
        <title>The complete genome of Cyclobacterium marinum DSM 745.</title>
        <authorList>
            <person name="Lucas S."/>
            <person name="Han J."/>
            <person name="Lapidus A."/>
            <person name="Bruce D."/>
            <person name="Goodwin L."/>
            <person name="Pitluck S."/>
            <person name="Peters L."/>
            <person name="Kyrpides N."/>
            <person name="Mavromatis K."/>
            <person name="Ivanova N."/>
            <person name="Ovchinnikova G."/>
            <person name="Chertkov O."/>
            <person name="Detter J.C."/>
            <person name="Tapia R."/>
            <person name="Han C."/>
            <person name="Land M."/>
            <person name="Hauser L."/>
            <person name="Markowitz V."/>
            <person name="Cheng J.-F."/>
            <person name="Hugenholtz P."/>
            <person name="Woyke T."/>
            <person name="Wu D."/>
            <person name="Tindall B."/>
            <person name="Schuetze A."/>
            <person name="Brambilla E."/>
            <person name="Klenk H.-P."/>
            <person name="Eisen J.A."/>
        </authorList>
    </citation>
    <scope>NUCLEOTIDE SEQUENCE [LARGE SCALE GENOMIC DNA]</scope>
    <source>
        <strain evidence="3">ATCC 25205 / DSM 745 / LMG 13164 / NCIMB 1802</strain>
    </source>
</reference>
<dbReference type="STRING" id="880070.Cycma_4430"/>
<sequence>MKKTIIYFLLFGLSANYLHAEESDSLSFNEITLHVGYQNNYFKDEVFSPLNQQGNGMQFGLGYKRTLQNIFGVSLQYGSGSLNVYENNSYSDSYLNINLALEYLAKLPLGNTTTVFYLGGTYETKAFFLEWNDLDAFSYTSSQGFSIKGLISKEINSKHGIETAIGIPIFQWLGRPPYNGIDEFIIENQDNPVSIMLKGKPSSFGKYLGLDWDLGYRYRINSRLVWYVNYSLILQKVKDVHQFIHLSMVPSTGIAFKF</sequence>
<dbReference type="HOGENOM" id="CLU_1076430_0_0_10"/>
<dbReference type="KEGG" id="cmr:Cycma_4430"/>
<keyword evidence="1" id="KW-0732">Signal</keyword>